<keyword evidence="3" id="KW-1133">Transmembrane helix</keyword>
<dbReference type="Proteomes" id="UP000032180">
    <property type="component" value="Chromosome 11"/>
</dbReference>
<evidence type="ECO:0000259" key="5">
    <source>
        <dbReference type="Pfam" id="PF23559"/>
    </source>
</evidence>
<dbReference type="EnsemblPlants" id="LPERR11G19350.1">
    <property type="protein sequence ID" value="LPERR11G19350.1"/>
    <property type="gene ID" value="LPERR11G19350"/>
</dbReference>
<evidence type="ECO:0000256" key="1">
    <source>
        <dbReference type="ARBA" id="ARBA00022614"/>
    </source>
</evidence>
<dbReference type="InterPro" id="IPR027417">
    <property type="entry name" value="P-loop_NTPase"/>
</dbReference>
<reference evidence="7" key="3">
    <citation type="submission" date="2015-04" db="UniProtKB">
        <authorList>
            <consortium name="EnsemblPlants"/>
        </authorList>
    </citation>
    <scope>IDENTIFICATION</scope>
</reference>
<dbReference type="GO" id="GO:0006952">
    <property type="term" value="P:defense response"/>
    <property type="evidence" value="ECO:0007669"/>
    <property type="project" value="UniProtKB-KW"/>
</dbReference>
<dbReference type="PANTHER" id="PTHR36766">
    <property type="entry name" value="PLANT BROAD-SPECTRUM MILDEW RESISTANCE PROTEIN RPW8"/>
    <property type="match status" value="1"/>
</dbReference>
<dbReference type="PANTHER" id="PTHR36766:SF64">
    <property type="entry name" value="OS12G0206100 PROTEIN"/>
    <property type="match status" value="1"/>
</dbReference>
<dbReference type="InterPro" id="IPR056789">
    <property type="entry name" value="LRR_R13L1-DRL21"/>
</dbReference>
<dbReference type="Pfam" id="PF00931">
    <property type="entry name" value="NB-ARC"/>
    <property type="match status" value="1"/>
</dbReference>
<dbReference type="InterPro" id="IPR058922">
    <property type="entry name" value="WHD_DRP"/>
</dbReference>
<dbReference type="Gene3D" id="1.10.10.10">
    <property type="entry name" value="Winged helix-like DNA-binding domain superfamily/Winged helix DNA-binding domain"/>
    <property type="match status" value="1"/>
</dbReference>
<keyword evidence="1" id="KW-0433">Leucine-rich repeat</keyword>
<dbReference type="HOGENOM" id="CLU_000837_8_0_1"/>
<accession>A0A0D9XVC2</accession>
<reference evidence="7 8" key="1">
    <citation type="submission" date="2012-08" db="EMBL/GenBank/DDBJ databases">
        <title>Oryza genome evolution.</title>
        <authorList>
            <person name="Wing R.A."/>
        </authorList>
    </citation>
    <scope>NUCLEOTIDE SEQUENCE</scope>
</reference>
<dbReference type="Pfam" id="PF25019">
    <property type="entry name" value="LRR_R13L1-DRL21"/>
    <property type="match status" value="1"/>
</dbReference>
<dbReference type="InterPro" id="IPR036388">
    <property type="entry name" value="WH-like_DNA-bd_sf"/>
</dbReference>
<protein>
    <submittedName>
        <fullName evidence="7">Uncharacterized protein</fullName>
    </submittedName>
</protein>
<evidence type="ECO:0000256" key="3">
    <source>
        <dbReference type="SAM" id="Phobius"/>
    </source>
</evidence>
<dbReference type="InterPro" id="IPR002182">
    <property type="entry name" value="NB-ARC"/>
</dbReference>
<dbReference type="GO" id="GO:0043531">
    <property type="term" value="F:ADP binding"/>
    <property type="evidence" value="ECO:0007669"/>
    <property type="project" value="InterPro"/>
</dbReference>
<dbReference type="Gene3D" id="3.40.50.300">
    <property type="entry name" value="P-loop containing nucleotide triphosphate hydrolases"/>
    <property type="match status" value="1"/>
</dbReference>
<dbReference type="Pfam" id="PF23559">
    <property type="entry name" value="WHD_DRP"/>
    <property type="match status" value="1"/>
</dbReference>
<dbReference type="InterPro" id="IPR032675">
    <property type="entry name" value="LRR_dom_sf"/>
</dbReference>
<organism evidence="7 8">
    <name type="scientific">Leersia perrieri</name>
    <dbReference type="NCBI Taxonomy" id="77586"/>
    <lineage>
        <taxon>Eukaryota</taxon>
        <taxon>Viridiplantae</taxon>
        <taxon>Streptophyta</taxon>
        <taxon>Embryophyta</taxon>
        <taxon>Tracheophyta</taxon>
        <taxon>Spermatophyta</taxon>
        <taxon>Magnoliopsida</taxon>
        <taxon>Liliopsida</taxon>
        <taxon>Poales</taxon>
        <taxon>Poaceae</taxon>
        <taxon>BOP clade</taxon>
        <taxon>Oryzoideae</taxon>
        <taxon>Oryzeae</taxon>
        <taxon>Oryzinae</taxon>
        <taxon>Leersia</taxon>
    </lineage>
</organism>
<evidence type="ECO:0000256" key="2">
    <source>
        <dbReference type="ARBA" id="ARBA00022821"/>
    </source>
</evidence>
<feature type="domain" description="Disease resistance protein winged helix" evidence="5">
    <location>
        <begin position="545"/>
        <end position="592"/>
    </location>
</feature>
<sequence>MANPWRIAAWGSCTTIVGWLLSPIITLLVNRLFSYLLDASLKIQELEIQLVPKLEQMLRKIEEERMHRKAKKDRSAVQDLDVMVKLDIIGDDDDEPHCSSNWHQHIDKAIHYCKTSSLGGWITNLLERAQSLYRSIHSRSAALLPISCSRCCGSASVYLPERLNCFSWHFDFVSGCQSLFTWTVNWIERDWFYDTIGITATGYQLEDGAAVYSFLPAIARWELRKGIEKIENTVTNVEKSPYLVETSSGSWNGIVNDHRRSITSTSTWKVFGRDRERNMVRNMLREGPDDSAASSSSRKCYSVICIHGIAGSGKITLAKYVCESEMEDKDKYFDTIMLIHVSKSYRREDVFRDMLQEITRSRHSEINDCKGLEENLVENLRGKRFLLVLDDLWVNDENHEKLLSPLNAGKAGSKILVTTQSKEAALGSNRLIAISDMEEEQYFSLFMHYALNSSILDDQEYIQIGRKIAKKLNRSPIAAVTVAGHLWRNPDIRYWQTTSNLDVLNKTKGALWWSYNQLLVDVRRCFQYCSIFPRSTRIREGQRWKKEDVEDVGEDYFHDLHSCSFLQLKRKAPSDISTGEYFTVHDMFHELAMTIAGSDCVKIEKSITERLPKHVRHLCIESYSEILFLEKILELKNLRTLIMCYSVEGMNPDDFERVLKKLTKLRVVDLDLGYLRRVPPCIGRLKHLRYLGIMSAPPHSFTLPAEFSKLYHLQELSVPPNTRLHCPSELKIANLINLRYMMTWYGLNIPDVGKLTSLRALYHFYVRKEKGYEIQQLEHLNKLRGKLFIECIENVQSKEEAFQARLSDKVYLSELTLRWGGTDERCSKKAIEEYRGLRYPSWLTGEGHKKDEKDVHPALQNLMFWSCKGSNDPPKIGEHFTCLHTLSIADCSWNSLPANLYRMKTLKELIVQECPNIMSLPKLPQSLKSIVIADCNPFLAKSCQNPRHQNWGKIAHIDQQIIR</sequence>
<dbReference type="AlphaFoldDB" id="A0A0D9XVC2"/>
<dbReference type="SUPFAM" id="SSF52058">
    <property type="entry name" value="L domain-like"/>
    <property type="match status" value="1"/>
</dbReference>
<keyword evidence="8" id="KW-1185">Reference proteome</keyword>
<feature type="transmembrane region" description="Helical" evidence="3">
    <location>
        <begin position="7"/>
        <end position="29"/>
    </location>
</feature>
<dbReference type="PRINTS" id="PR00364">
    <property type="entry name" value="DISEASERSIST"/>
</dbReference>
<dbReference type="Gramene" id="LPERR11G19350.1">
    <property type="protein sequence ID" value="LPERR11G19350.1"/>
    <property type="gene ID" value="LPERR11G19350"/>
</dbReference>
<evidence type="ECO:0000313" key="7">
    <source>
        <dbReference type="EnsemblPlants" id="LPERR11G19350.1"/>
    </source>
</evidence>
<name>A0A0D9XVC2_9ORYZ</name>
<reference evidence="8" key="2">
    <citation type="submission" date="2013-12" db="EMBL/GenBank/DDBJ databases">
        <authorList>
            <person name="Yu Y."/>
            <person name="Lee S."/>
            <person name="de Baynast K."/>
            <person name="Wissotski M."/>
            <person name="Liu L."/>
            <person name="Talag J."/>
            <person name="Goicoechea J."/>
            <person name="Angelova A."/>
            <person name="Jetty R."/>
            <person name="Kudrna D."/>
            <person name="Golser W."/>
            <person name="Rivera L."/>
            <person name="Zhang J."/>
            <person name="Wing R."/>
        </authorList>
    </citation>
    <scope>NUCLEOTIDE SEQUENCE</scope>
</reference>
<evidence type="ECO:0000259" key="6">
    <source>
        <dbReference type="Pfam" id="PF25019"/>
    </source>
</evidence>
<feature type="domain" description="NB-ARC" evidence="4">
    <location>
        <begin position="302"/>
        <end position="451"/>
    </location>
</feature>
<keyword evidence="3" id="KW-0812">Transmembrane</keyword>
<keyword evidence="2" id="KW-0611">Plant defense</keyword>
<evidence type="ECO:0000313" key="8">
    <source>
        <dbReference type="Proteomes" id="UP000032180"/>
    </source>
</evidence>
<evidence type="ECO:0000259" key="4">
    <source>
        <dbReference type="Pfam" id="PF00931"/>
    </source>
</evidence>
<dbReference type="SUPFAM" id="SSF52540">
    <property type="entry name" value="P-loop containing nucleoside triphosphate hydrolases"/>
    <property type="match status" value="1"/>
</dbReference>
<proteinExistence type="predicted"/>
<dbReference type="Gene3D" id="3.80.10.10">
    <property type="entry name" value="Ribonuclease Inhibitor"/>
    <property type="match status" value="1"/>
</dbReference>
<dbReference type="eggNOG" id="KOG4658">
    <property type="taxonomic scope" value="Eukaryota"/>
</dbReference>
<keyword evidence="3" id="KW-0472">Membrane</keyword>
<dbReference type="STRING" id="77586.A0A0D9XVC2"/>
<feature type="domain" description="R13L1/DRL21-like LRR repeat region" evidence="6">
    <location>
        <begin position="774"/>
        <end position="914"/>
    </location>
</feature>